<protein>
    <recommendedName>
        <fullName evidence="1">Tyrosine-protein phosphatase domain-containing protein</fullName>
    </recommendedName>
</protein>
<proteinExistence type="predicted"/>
<reference evidence="2" key="1">
    <citation type="submission" date="2021-01" db="EMBL/GenBank/DDBJ databases">
        <authorList>
            <consortium name="Genoscope - CEA"/>
            <person name="William W."/>
        </authorList>
    </citation>
    <scope>NUCLEOTIDE SEQUENCE</scope>
</reference>
<dbReference type="Proteomes" id="UP000692954">
    <property type="component" value="Unassembled WGS sequence"/>
</dbReference>
<accession>A0A8S1Q8F9</accession>
<dbReference type="OrthoDB" id="307091at2759"/>
<organism evidence="2 3">
    <name type="scientific">Paramecium sonneborni</name>
    <dbReference type="NCBI Taxonomy" id="65129"/>
    <lineage>
        <taxon>Eukaryota</taxon>
        <taxon>Sar</taxon>
        <taxon>Alveolata</taxon>
        <taxon>Ciliophora</taxon>
        <taxon>Intramacronucleata</taxon>
        <taxon>Oligohymenophorea</taxon>
        <taxon>Peniculida</taxon>
        <taxon>Parameciidae</taxon>
        <taxon>Paramecium</taxon>
    </lineage>
</organism>
<dbReference type="PANTHER" id="PTHR46653">
    <property type="entry name" value="SPECIFICITY PROTEIN PHOSPHATASE, PUTATIVE-RELATED"/>
    <property type="match status" value="1"/>
</dbReference>
<dbReference type="SMART" id="SM00195">
    <property type="entry name" value="DSPc"/>
    <property type="match status" value="1"/>
</dbReference>
<evidence type="ECO:0000313" key="3">
    <source>
        <dbReference type="Proteomes" id="UP000692954"/>
    </source>
</evidence>
<dbReference type="EMBL" id="CAJJDN010000099">
    <property type="protein sequence ID" value="CAD8111879.1"/>
    <property type="molecule type" value="Genomic_DNA"/>
</dbReference>
<dbReference type="Pfam" id="PF00782">
    <property type="entry name" value="DSPc"/>
    <property type="match status" value="1"/>
</dbReference>
<dbReference type="PANTHER" id="PTHR46653:SF1">
    <property type="entry name" value="SPECIFICITY PROTEIN PHOSPHATASE, PUTATIVE-RELATED"/>
    <property type="match status" value="1"/>
</dbReference>
<gene>
    <name evidence="2" type="ORF">PSON_ATCC_30995.1.T0990102</name>
</gene>
<name>A0A8S1Q8F9_9CILI</name>
<evidence type="ECO:0000313" key="2">
    <source>
        <dbReference type="EMBL" id="CAD8111879.1"/>
    </source>
</evidence>
<feature type="domain" description="Tyrosine-protein phosphatase" evidence="1">
    <location>
        <begin position="7"/>
        <end position="150"/>
    </location>
</feature>
<dbReference type="AlphaFoldDB" id="A0A8S1Q8F9"/>
<dbReference type="InterPro" id="IPR020422">
    <property type="entry name" value="TYR_PHOSPHATASE_DUAL_dom"/>
</dbReference>
<dbReference type="PROSITE" id="PS50054">
    <property type="entry name" value="TYR_PHOSPHATASE_DUAL"/>
    <property type="match status" value="1"/>
</dbReference>
<dbReference type="CDD" id="cd14498">
    <property type="entry name" value="DSP"/>
    <property type="match status" value="1"/>
</dbReference>
<comment type="caution">
    <text evidence="2">The sequence shown here is derived from an EMBL/GenBank/DDBJ whole genome shotgun (WGS) entry which is preliminary data.</text>
</comment>
<dbReference type="InterPro" id="IPR000340">
    <property type="entry name" value="Dual-sp_phosphatase_cat-dom"/>
</dbReference>
<sequence length="395" mass="46191">MQKVIVYYAFKIMDGLFVGNSRAPLERDFLIMNKINNIINCAASELIYNGSGNSLCFNWRDVDDQNIVTIENIEKINQFIETANNNGEGVLFFSLRGQSRALTALTAYLMYKYSWSLYKTLQFLNSRRKDFEIRAAFLKQLMNFETDYFKDKEITRNWDNNTENQEIQVIQNTYLNSIQQSPMIIKTHTNLSIQNGIKHNVAWSINLIQQIQTIEIKENKQNNKELKPILKGSSQLLQKDKQQQRSISATDNSKLNFEDFILQNLLTTKKLQTPKINSFSFDSKTKKKDFLGGLISQQKARPKRSLHFTPEKQRIIQNTKQIMDTYLNSQINNIQIMRGRSIFTPQKERIRALSQQNQSPNKSPIFSKQSFFMENQNANFMKWSLAKKQPQFKIK</sequence>
<keyword evidence="3" id="KW-1185">Reference proteome</keyword>
<evidence type="ECO:0000259" key="1">
    <source>
        <dbReference type="PROSITE" id="PS50054"/>
    </source>
</evidence>